<gene>
    <name evidence="1" type="ORF">STAS_13313</name>
</gene>
<comment type="caution">
    <text evidence="1">The sequence shown here is derived from an EMBL/GenBank/DDBJ whole genome shotgun (WGS) entry which is preliminary data.</text>
</comment>
<dbReference type="AlphaFoldDB" id="A0A5A7PVX5"/>
<protein>
    <submittedName>
        <fullName evidence="1">Dethiobiotin synthetase</fullName>
    </submittedName>
</protein>
<organism evidence="1 2">
    <name type="scientific">Striga asiatica</name>
    <name type="common">Asiatic witchweed</name>
    <name type="synonym">Buchnera asiatica</name>
    <dbReference type="NCBI Taxonomy" id="4170"/>
    <lineage>
        <taxon>Eukaryota</taxon>
        <taxon>Viridiplantae</taxon>
        <taxon>Streptophyta</taxon>
        <taxon>Embryophyta</taxon>
        <taxon>Tracheophyta</taxon>
        <taxon>Spermatophyta</taxon>
        <taxon>Magnoliopsida</taxon>
        <taxon>eudicotyledons</taxon>
        <taxon>Gunneridae</taxon>
        <taxon>Pentapetalae</taxon>
        <taxon>asterids</taxon>
        <taxon>lamiids</taxon>
        <taxon>Lamiales</taxon>
        <taxon>Orobanchaceae</taxon>
        <taxon>Buchnereae</taxon>
        <taxon>Striga</taxon>
    </lineage>
</organism>
<evidence type="ECO:0000313" key="2">
    <source>
        <dbReference type="Proteomes" id="UP000325081"/>
    </source>
</evidence>
<proteinExistence type="predicted"/>
<evidence type="ECO:0000313" key="1">
    <source>
        <dbReference type="EMBL" id="GER36924.1"/>
    </source>
</evidence>
<name>A0A5A7PVX5_STRAF</name>
<accession>A0A5A7PVX5</accession>
<dbReference type="EMBL" id="BKCP01005239">
    <property type="protein sequence ID" value="GER36924.1"/>
    <property type="molecule type" value="Genomic_DNA"/>
</dbReference>
<sequence length="155" mass="16559">MNRGLVLLGLEDVRQDLCTLQWVIKMQRNLESLLRFNLPFAFTKHPNIENAHSVVEQGRPVLAATTPFLPSPSAGLRLLDRRGGVVVRAHAGDGFRPSAGDDPILVVEMRRAGGGVGHHGQILVLVLLVPSDESPDFAAAAGGKFGGVGRNRGVV</sequence>
<reference evidence="2" key="1">
    <citation type="journal article" date="2019" name="Curr. Biol.">
        <title>Genome Sequence of Striga asiatica Provides Insight into the Evolution of Plant Parasitism.</title>
        <authorList>
            <person name="Yoshida S."/>
            <person name="Kim S."/>
            <person name="Wafula E.K."/>
            <person name="Tanskanen J."/>
            <person name="Kim Y.M."/>
            <person name="Honaas L."/>
            <person name="Yang Z."/>
            <person name="Spallek T."/>
            <person name="Conn C.E."/>
            <person name="Ichihashi Y."/>
            <person name="Cheong K."/>
            <person name="Cui S."/>
            <person name="Der J.P."/>
            <person name="Gundlach H."/>
            <person name="Jiao Y."/>
            <person name="Hori C."/>
            <person name="Ishida J.K."/>
            <person name="Kasahara H."/>
            <person name="Kiba T."/>
            <person name="Kim M.S."/>
            <person name="Koo N."/>
            <person name="Laohavisit A."/>
            <person name="Lee Y.H."/>
            <person name="Lumba S."/>
            <person name="McCourt P."/>
            <person name="Mortimer J.C."/>
            <person name="Mutuku J.M."/>
            <person name="Nomura T."/>
            <person name="Sasaki-Sekimoto Y."/>
            <person name="Seto Y."/>
            <person name="Wang Y."/>
            <person name="Wakatake T."/>
            <person name="Sakakibara H."/>
            <person name="Demura T."/>
            <person name="Yamaguchi S."/>
            <person name="Yoneyama K."/>
            <person name="Manabe R.I."/>
            <person name="Nelson D.C."/>
            <person name="Schulman A.H."/>
            <person name="Timko M.P."/>
            <person name="dePamphilis C.W."/>
            <person name="Choi D."/>
            <person name="Shirasu K."/>
        </authorList>
    </citation>
    <scope>NUCLEOTIDE SEQUENCE [LARGE SCALE GENOMIC DNA]</scope>
    <source>
        <strain evidence="2">cv. UVA1</strain>
    </source>
</reference>
<dbReference type="Proteomes" id="UP000325081">
    <property type="component" value="Unassembled WGS sequence"/>
</dbReference>
<keyword evidence="2" id="KW-1185">Reference proteome</keyword>